<dbReference type="EMBL" id="CAJNNV010016613">
    <property type="protein sequence ID" value="CAE8604568.1"/>
    <property type="molecule type" value="Genomic_DNA"/>
</dbReference>
<organism evidence="1 2">
    <name type="scientific">Polarella glacialis</name>
    <name type="common">Dinoflagellate</name>
    <dbReference type="NCBI Taxonomy" id="89957"/>
    <lineage>
        <taxon>Eukaryota</taxon>
        <taxon>Sar</taxon>
        <taxon>Alveolata</taxon>
        <taxon>Dinophyceae</taxon>
        <taxon>Suessiales</taxon>
        <taxon>Suessiaceae</taxon>
        <taxon>Polarella</taxon>
    </lineage>
</organism>
<proteinExistence type="predicted"/>
<sequence>MDFAPLWRSFAGETGELLLSLETKPMRRFAQMANLNFRGTWLDVGEDDSERYRFLTTMREVTGSGPLERSLEAISYFTEREAKVSHVYLSGAVYLGYERFMEAATSILSQPLNIASGILDLRQPQRPRVFGTWLQYNPLPDSSRRRSAARGRGRGWSL</sequence>
<evidence type="ECO:0000313" key="2">
    <source>
        <dbReference type="Proteomes" id="UP000654075"/>
    </source>
</evidence>
<reference evidence="1" key="1">
    <citation type="submission" date="2021-02" db="EMBL/GenBank/DDBJ databases">
        <authorList>
            <person name="Dougan E. K."/>
            <person name="Rhodes N."/>
            <person name="Thang M."/>
            <person name="Chan C."/>
        </authorList>
    </citation>
    <scope>NUCLEOTIDE SEQUENCE</scope>
</reference>
<protein>
    <submittedName>
        <fullName evidence="1">Uncharacterized protein</fullName>
    </submittedName>
</protein>
<feature type="non-terminal residue" evidence="1">
    <location>
        <position position="158"/>
    </location>
</feature>
<comment type="caution">
    <text evidence="1">The sequence shown here is derived from an EMBL/GenBank/DDBJ whole genome shotgun (WGS) entry which is preliminary data.</text>
</comment>
<evidence type="ECO:0000313" key="1">
    <source>
        <dbReference type="EMBL" id="CAE8604568.1"/>
    </source>
</evidence>
<gene>
    <name evidence="1" type="ORF">PGLA1383_LOCUS22722</name>
</gene>
<accession>A0A813ETT5</accession>
<dbReference type="Proteomes" id="UP000654075">
    <property type="component" value="Unassembled WGS sequence"/>
</dbReference>
<dbReference type="AlphaFoldDB" id="A0A813ETT5"/>
<name>A0A813ETT5_POLGL</name>
<keyword evidence="2" id="KW-1185">Reference proteome</keyword>